<sequence length="681" mass="74473">MCCNWFTKSQTNIFASLWVEGNTTCGARGAIPQSRVVANSSLCQGDGRRQRAVDMETGDRPHDSKFPRRVTRTGVPNVSPRKKRCLSDSSDDNTATPKKLRISPPTPPATRSRKGGKTEAKPLPDHLSRLYTIQNSLLHALSHALATCAVSPSSDTGVVRNVLNHFSLNTYTGMTTRFNVDDLKRLCWLWEWDMKKAPKEDDEDENPFLESSSPSASPSKAKDWTRGAMGIVVSPATHRVDGKRVPAYGVGIEVEMDIDKDMGGGMAAVARWTSAAESRRKEFRQKLDRWVELHDGQVPIPKVPVADLPSLDTTSKMSNLTKLLASASPKSGKFPQPEPPSSPTSPSKSPSKRAMRDFAIPFPISPMKTPTANRTMTFPSISPTKSKNTITFPSSPTKARNTITFPNSPTKGSSMPQTPRHRHPIGEDAILTPARTPRSSVSSFDDALEPSRPSTPTRQRGADASTVPQTPTTARRQALYDRIRQKSVTSTPTKTPMKEVPGSKMSRDLMLKMGQEEMRRRCLLGRLSGVAQSVWMFFSTPAASSSNATPTARKRRTRPTSEVAQAVIKSSPVPISLAEANESLEMLTSLCPFFLKPLNIAGEEWLEMPATVSSGNSSTPAGFAPAAVDASPSKRPRVPPSPGKVDSATELVTRSPKRVKMETGGLREVREIIRRELELQD</sequence>
<feature type="compositionally biased region" description="Polar residues" evidence="3">
    <location>
        <begin position="466"/>
        <end position="475"/>
    </location>
</feature>
<dbReference type="eggNOG" id="ENOG502S7XS">
    <property type="taxonomic scope" value="Eukaryota"/>
</dbReference>
<dbReference type="VEuPathDB" id="FungiDB:SCHCODRAFT_02700578"/>
<evidence type="ECO:0000313" key="6">
    <source>
        <dbReference type="Proteomes" id="UP000007431"/>
    </source>
</evidence>
<feature type="region of interest" description="Disordered" evidence="3">
    <location>
        <begin position="611"/>
        <end position="649"/>
    </location>
</feature>
<dbReference type="KEGG" id="scm:SCHCO_02700578"/>
<feature type="compositionally biased region" description="Polar residues" evidence="3">
    <location>
        <begin position="611"/>
        <end position="620"/>
    </location>
</feature>
<feature type="compositionally biased region" description="Basic and acidic residues" evidence="3">
    <location>
        <begin position="46"/>
        <end position="66"/>
    </location>
</feature>
<feature type="region of interest" description="Disordered" evidence="3">
    <location>
        <begin position="42"/>
        <end position="124"/>
    </location>
</feature>
<evidence type="ECO:0000256" key="3">
    <source>
        <dbReference type="SAM" id="MobiDB-lite"/>
    </source>
</evidence>
<keyword evidence="6" id="KW-1185">Reference proteome</keyword>
<keyword evidence="2" id="KW-0131">Cell cycle</keyword>
<reference evidence="5 6" key="1">
    <citation type="journal article" date="2010" name="Nat. Biotechnol.">
        <title>Genome sequence of the model mushroom Schizophyllum commune.</title>
        <authorList>
            <person name="Ohm R.A."/>
            <person name="de Jong J.F."/>
            <person name="Lugones L.G."/>
            <person name="Aerts A."/>
            <person name="Kothe E."/>
            <person name="Stajich J.E."/>
            <person name="de Vries R.P."/>
            <person name="Record E."/>
            <person name="Levasseur A."/>
            <person name="Baker S.E."/>
            <person name="Bartholomew K.A."/>
            <person name="Coutinho P.M."/>
            <person name="Erdmann S."/>
            <person name="Fowler T.J."/>
            <person name="Gathman A.C."/>
            <person name="Lombard V."/>
            <person name="Henrissat B."/>
            <person name="Knabe N."/>
            <person name="Kuees U."/>
            <person name="Lilly W.W."/>
            <person name="Lindquist E."/>
            <person name="Lucas S."/>
            <person name="Magnuson J.K."/>
            <person name="Piumi F."/>
            <person name="Raudaskoski M."/>
            <person name="Salamov A."/>
            <person name="Schmutz J."/>
            <person name="Schwarze F.W.M.R."/>
            <person name="vanKuyk P.A."/>
            <person name="Horton J.S."/>
            <person name="Grigoriev I.V."/>
            <person name="Woesten H.A.B."/>
        </authorList>
    </citation>
    <scope>NUCLEOTIDE SEQUENCE [LARGE SCALE GENOMIC DNA]</scope>
    <source>
        <strain evidence="6">H4-8 / FGSC 9210</strain>
    </source>
</reference>
<evidence type="ECO:0000259" key="4">
    <source>
        <dbReference type="Pfam" id="PF16679"/>
    </source>
</evidence>
<evidence type="ECO:0000313" key="5">
    <source>
        <dbReference type="EMBL" id="EFJ03246.1"/>
    </source>
</evidence>
<dbReference type="AlphaFoldDB" id="D8PJW1"/>
<feature type="domain" description="DNA replication factor Cdt1 C-terminal" evidence="4">
    <location>
        <begin position="479"/>
        <end position="596"/>
    </location>
</feature>
<name>D8PJW1_SCHCM</name>
<gene>
    <name evidence="5" type="ORF">SCHCODRAFT_255153</name>
</gene>
<feature type="region of interest" description="Disordered" evidence="3">
    <location>
        <begin position="327"/>
        <end position="502"/>
    </location>
</feature>
<dbReference type="Proteomes" id="UP000007431">
    <property type="component" value="Unassembled WGS sequence"/>
</dbReference>
<feature type="compositionally biased region" description="Low complexity" evidence="3">
    <location>
        <begin position="542"/>
        <end position="551"/>
    </location>
</feature>
<dbReference type="HOGENOM" id="CLU_014094_0_0_1"/>
<organism evidence="6">
    <name type="scientific">Schizophyllum commune (strain H4-8 / FGSC 9210)</name>
    <name type="common">Split gill fungus</name>
    <dbReference type="NCBI Taxonomy" id="578458"/>
    <lineage>
        <taxon>Eukaryota</taxon>
        <taxon>Fungi</taxon>
        <taxon>Dikarya</taxon>
        <taxon>Basidiomycota</taxon>
        <taxon>Agaricomycotina</taxon>
        <taxon>Agaricomycetes</taxon>
        <taxon>Agaricomycetidae</taxon>
        <taxon>Agaricales</taxon>
        <taxon>Schizophyllaceae</taxon>
        <taxon>Schizophyllum</taxon>
    </lineage>
</organism>
<feature type="compositionally biased region" description="Polar residues" evidence="3">
    <location>
        <begin position="368"/>
        <end position="417"/>
    </location>
</feature>
<dbReference type="OrthoDB" id="3366139at2759"/>
<comment type="similarity">
    <text evidence="1">Belongs to the Cdt1 family.</text>
</comment>
<feature type="region of interest" description="Disordered" evidence="3">
    <location>
        <begin position="542"/>
        <end position="561"/>
    </location>
</feature>
<accession>D8PJW1</accession>
<evidence type="ECO:0000256" key="1">
    <source>
        <dbReference type="ARBA" id="ARBA00008356"/>
    </source>
</evidence>
<dbReference type="OMA" id="DWQRGAM"/>
<proteinExistence type="inferred from homology"/>
<protein>
    <recommendedName>
        <fullName evidence="4">DNA replication factor Cdt1 C-terminal domain-containing protein</fullName>
    </recommendedName>
</protein>
<dbReference type="STRING" id="578458.D8PJW1"/>
<evidence type="ECO:0000256" key="2">
    <source>
        <dbReference type="ARBA" id="ARBA00023306"/>
    </source>
</evidence>
<feature type="region of interest" description="Disordered" evidence="3">
    <location>
        <begin position="199"/>
        <end position="223"/>
    </location>
</feature>
<dbReference type="EMBL" id="GL377302">
    <property type="protein sequence ID" value="EFJ03246.1"/>
    <property type="molecule type" value="Genomic_DNA"/>
</dbReference>
<dbReference type="InterPro" id="IPR038090">
    <property type="entry name" value="Cdt1_C_WH_dom_sf"/>
</dbReference>
<dbReference type="InterPro" id="IPR032054">
    <property type="entry name" value="Cdt1_C"/>
</dbReference>
<dbReference type="GeneID" id="9588267"/>
<dbReference type="Gene3D" id="1.10.10.1420">
    <property type="entry name" value="DNA replication factor Cdt1, C-terminal WH domain"/>
    <property type="match status" value="1"/>
</dbReference>
<dbReference type="InParanoid" id="D8PJW1"/>
<dbReference type="Pfam" id="PF16679">
    <property type="entry name" value="CDT1_C"/>
    <property type="match status" value="1"/>
</dbReference>